<evidence type="ECO:0000313" key="2">
    <source>
        <dbReference type="Proteomes" id="UP000050525"/>
    </source>
</evidence>
<keyword evidence="2" id="KW-1185">Reference proteome</keyword>
<gene>
    <name evidence="1" type="ORF">Y1Q_0021660</name>
</gene>
<name>A0A151PAU5_ALLMI</name>
<sequence>MERKRAKKTIAKVKNAAMDDLYHRLETKGGQKEVYKIAKRRKRLTRDVMHVRLIKDESGRLLTNEEEIKNKWKKYFEDLMNKKNQRSLRASATENQSMVTDINIMEVKRGLNKMKNGKPTGPDEIPVEVWKILGEEEIDILWRLFKAIFATEKMPNEWRGSVLVLIFKQKGDVQDCRNLRS</sequence>
<reference evidence="1 2" key="1">
    <citation type="journal article" date="2012" name="Genome Biol.">
        <title>Sequencing three crocodilian genomes to illuminate the evolution of archosaurs and amniotes.</title>
        <authorList>
            <person name="St John J.A."/>
            <person name="Braun E.L."/>
            <person name="Isberg S.R."/>
            <person name="Miles L.G."/>
            <person name="Chong A.Y."/>
            <person name="Gongora J."/>
            <person name="Dalzell P."/>
            <person name="Moran C."/>
            <person name="Bed'hom B."/>
            <person name="Abzhanov A."/>
            <person name="Burgess S.C."/>
            <person name="Cooksey A.M."/>
            <person name="Castoe T.A."/>
            <person name="Crawford N.G."/>
            <person name="Densmore L.D."/>
            <person name="Drew J.C."/>
            <person name="Edwards S.V."/>
            <person name="Faircloth B.C."/>
            <person name="Fujita M.K."/>
            <person name="Greenwold M.J."/>
            <person name="Hoffmann F.G."/>
            <person name="Howard J.M."/>
            <person name="Iguchi T."/>
            <person name="Janes D.E."/>
            <person name="Khan S.Y."/>
            <person name="Kohno S."/>
            <person name="de Koning A.J."/>
            <person name="Lance S.L."/>
            <person name="McCarthy F.M."/>
            <person name="McCormack J.E."/>
            <person name="Merchant M.E."/>
            <person name="Peterson D.G."/>
            <person name="Pollock D.D."/>
            <person name="Pourmand N."/>
            <person name="Raney B.J."/>
            <person name="Roessler K.A."/>
            <person name="Sanford J.R."/>
            <person name="Sawyer R.H."/>
            <person name="Schmidt C.J."/>
            <person name="Triplett E.W."/>
            <person name="Tuberville T.D."/>
            <person name="Venegas-Anaya M."/>
            <person name="Howard J.T."/>
            <person name="Jarvis E.D."/>
            <person name="Guillette L.J.Jr."/>
            <person name="Glenn T.C."/>
            <person name="Green R.E."/>
            <person name="Ray D.A."/>
        </authorList>
    </citation>
    <scope>NUCLEOTIDE SEQUENCE [LARGE SCALE GENOMIC DNA]</scope>
    <source>
        <strain evidence="1">KSC_2009_1</strain>
    </source>
</reference>
<dbReference type="EMBL" id="AKHW03000533">
    <property type="protein sequence ID" value="KYO46084.1"/>
    <property type="molecule type" value="Genomic_DNA"/>
</dbReference>
<proteinExistence type="predicted"/>
<protein>
    <recommendedName>
        <fullName evidence="3">Reverse transcriptase domain-containing protein</fullName>
    </recommendedName>
</protein>
<evidence type="ECO:0000313" key="1">
    <source>
        <dbReference type="EMBL" id="KYO46084.1"/>
    </source>
</evidence>
<dbReference type="PANTHER" id="PTHR19446">
    <property type="entry name" value="REVERSE TRANSCRIPTASES"/>
    <property type="match status" value="1"/>
</dbReference>
<dbReference type="Proteomes" id="UP000050525">
    <property type="component" value="Unassembled WGS sequence"/>
</dbReference>
<accession>A0A151PAU5</accession>
<dbReference type="AlphaFoldDB" id="A0A151PAU5"/>
<comment type="caution">
    <text evidence="1">The sequence shown here is derived from an EMBL/GenBank/DDBJ whole genome shotgun (WGS) entry which is preliminary data.</text>
</comment>
<evidence type="ECO:0008006" key="3">
    <source>
        <dbReference type="Google" id="ProtNLM"/>
    </source>
</evidence>
<organism evidence="1 2">
    <name type="scientific">Alligator mississippiensis</name>
    <name type="common">American alligator</name>
    <dbReference type="NCBI Taxonomy" id="8496"/>
    <lineage>
        <taxon>Eukaryota</taxon>
        <taxon>Metazoa</taxon>
        <taxon>Chordata</taxon>
        <taxon>Craniata</taxon>
        <taxon>Vertebrata</taxon>
        <taxon>Euteleostomi</taxon>
        <taxon>Archelosauria</taxon>
        <taxon>Archosauria</taxon>
        <taxon>Crocodylia</taxon>
        <taxon>Alligatoridae</taxon>
        <taxon>Alligatorinae</taxon>
        <taxon>Alligator</taxon>
    </lineage>
</organism>
<dbReference type="STRING" id="8496.A0A151PAU5"/>